<proteinExistence type="predicted"/>
<dbReference type="EMBL" id="JAUSVF010000006">
    <property type="protein sequence ID" value="MDQ0323964.1"/>
    <property type="molecule type" value="Genomic_DNA"/>
</dbReference>
<keyword evidence="2" id="KW-1185">Reference proteome</keyword>
<dbReference type="Proteomes" id="UP001230207">
    <property type="component" value="Unassembled WGS sequence"/>
</dbReference>
<dbReference type="RefSeq" id="WP_307237144.1">
    <property type="nucleotide sequence ID" value="NZ_JAUSVF010000006.1"/>
</dbReference>
<comment type="caution">
    <text evidence="1">The sequence shown here is derived from an EMBL/GenBank/DDBJ whole genome shotgun (WGS) entry which is preliminary data.</text>
</comment>
<gene>
    <name evidence="1" type="ORF">QO002_006171</name>
</gene>
<evidence type="ECO:0000313" key="2">
    <source>
        <dbReference type="Proteomes" id="UP001230207"/>
    </source>
</evidence>
<dbReference type="InterPro" id="IPR009241">
    <property type="entry name" value="HigB-like"/>
</dbReference>
<organism evidence="1 2">
    <name type="scientific">Pararhizobium capsulatum DSM 1112</name>
    <dbReference type="NCBI Taxonomy" id="1121113"/>
    <lineage>
        <taxon>Bacteria</taxon>
        <taxon>Pseudomonadati</taxon>
        <taxon>Pseudomonadota</taxon>
        <taxon>Alphaproteobacteria</taxon>
        <taxon>Hyphomicrobiales</taxon>
        <taxon>Rhizobiaceae</taxon>
        <taxon>Rhizobium/Agrobacterium group</taxon>
        <taxon>Pararhizobium</taxon>
    </lineage>
</organism>
<dbReference type="Pfam" id="PF05973">
    <property type="entry name" value="Gp49"/>
    <property type="match status" value="1"/>
</dbReference>
<sequence length="123" mass="14371">MAGWKVEFHGQFREEINDLPKEARIELLAHLVALREKGFRLGRPEVDTLEGSRHANMKELRVKVLKVHWRFAFAFDPERKAVLLCGGAKSGVSQKLFYKRLIELADRRYDQHLSDLEKNRGRT</sequence>
<protein>
    <recommendedName>
        <fullName evidence="3">Phage-related protein</fullName>
    </recommendedName>
</protein>
<evidence type="ECO:0008006" key="3">
    <source>
        <dbReference type="Google" id="ProtNLM"/>
    </source>
</evidence>
<name>A0ABU0C1Y5_9HYPH</name>
<evidence type="ECO:0000313" key="1">
    <source>
        <dbReference type="EMBL" id="MDQ0323964.1"/>
    </source>
</evidence>
<accession>A0ABU0C1Y5</accession>
<reference evidence="1 2" key="1">
    <citation type="submission" date="2023-07" db="EMBL/GenBank/DDBJ databases">
        <title>Genomic Encyclopedia of Type Strains, Phase IV (KMG-IV): sequencing the most valuable type-strain genomes for metagenomic binning, comparative biology and taxonomic classification.</title>
        <authorList>
            <person name="Goeker M."/>
        </authorList>
    </citation>
    <scope>NUCLEOTIDE SEQUENCE [LARGE SCALE GENOMIC DNA]</scope>
    <source>
        <strain evidence="1 2">DSM 1112</strain>
    </source>
</reference>